<dbReference type="NCBIfam" id="NF003661">
    <property type="entry name" value="PRK05291.1-3"/>
    <property type="match status" value="1"/>
</dbReference>
<comment type="caution">
    <text evidence="10">Lacks conserved residue(s) required for the propagation of feature annotation.</text>
</comment>
<dbReference type="Proteomes" id="UP000012675">
    <property type="component" value="Chromosome"/>
</dbReference>
<feature type="binding site" evidence="10">
    <location>
        <begin position="256"/>
        <end position="262"/>
    </location>
    <ligand>
        <name>GTP</name>
        <dbReference type="ChEBI" id="CHEBI:37565"/>
    </ligand>
</feature>
<feature type="binding site" evidence="10">
    <location>
        <position position="91"/>
    </location>
    <ligand>
        <name>(6S)-5-formyl-5,6,7,8-tetrahydrofolate</name>
        <dbReference type="ChEBI" id="CHEBI:57457"/>
    </ligand>
</feature>
<dbReference type="SUPFAM" id="SSF116878">
    <property type="entry name" value="TrmE connector domain"/>
    <property type="match status" value="1"/>
</dbReference>
<dbReference type="eggNOG" id="COG0486">
    <property type="taxonomic scope" value="Bacteria"/>
</dbReference>
<dbReference type="GO" id="GO:0005525">
    <property type="term" value="F:GTP binding"/>
    <property type="evidence" value="ECO:0007669"/>
    <property type="project" value="UniProtKB-UniRule"/>
</dbReference>
<dbReference type="Pfam" id="PF01926">
    <property type="entry name" value="MMR_HSR1"/>
    <property type="match status" value="1"/>
</dbReference>
<dbReference type="NCBIfam" id="TIGR00231">
    <property type="entry name" value="small_GTP"/>
    <property type="match status" value="1"/>
</dbReference>
<keyword evidence="4 10" id="KW-0479">Metal-binding</keyword>
<dbReference type="EMBL" id="CP004856">
    <property type="protein sequence ID" value="EEV38872.2"/>
    <property type="molecule type" value="Genomic_DNA"/>
</dbReference>
<reference evidence="13 14" key="2">
    <citation type="submission" date="2013-03" db="EMBL/GenBank/DDBJ databases">
        <title>The Genome Sequence of Enterococcus casseliflavus EC20 (899205).</title>
        <authorList>
            <consortium name="The Broad Institute Genomics Platform"/>
            <consortium name="The Broad Institute Genome Sequencing Center for Infectious Disease"/>
            <person name="Russ C."/>
            <person name="Feldgarden M."/>
            <person name="Gilmore M."/>
            <person name="Manson J."/>
            <person name="Palmer K."/>
            <person name="Carniol K."/>
            <person name="Walker B."/>
            <person name="Young S.K."/>
            <person name="Zeng Q."/>
            <person name="Gargeya S."/>
            <person name="Fitzgerald M."/>
            <person name="Haas B."/>
            <person name="Abouelleil A."/>
            <person name="Allen A.W."/>
            <person name="Alvarado L."/>
            <person name="Arachchi H.M."/>
            <person name="Berlin A.M."/>
            <person name="Chapman S.B."/>
            <person name="Gainer-Dewar J."/>
            <person name="Goldberg J."/>
            <person name="Griggs A."/>
            <person name="Gujja S."/>
            <person name="Hansen M."/>
            <person name="Howarth C."/>
            <person name="Imamovic A."/>
            <person name="Ireland A."/>
            <person name="Larimer J."/>
            <person name="McCowan C."/>
            <person name="Murphy C."/>
            <person name="Pearson M."/>
            <person name="Poon T.W."/>
            <person name="Priest M."/>
            <person name="Roberts A."/>
            <person name="Saif S."/>
            <person name="Shea T."/>
            <person name="Sisk P."/>
            <person name="Sykes S."/>
            <person name="Wortman J."/>
            <person name="Nusbaum C."/>
            <person name="Birren B."/>
        </authorList>
    </citation>
    <scope>NUCLEOTIDE SEQUENCE [LARGE SCALE GENOMIC DNA]</scope>
    <source>
        <strain evidence="13 14">EC20</strain>
    </source>
</reference>
<dbReference type="InterPro" id="IPR006073">
    <property type="entry name" value="GTP-bd"/>
</dbReference>
<dbReference type="GeneID" id="15143788"/>
<dbReference type="NCBIfam" id="TIGR00450">
    <property type="entry name" value="mnmE_trmE_thdF"/>
    <property type="match status" value="1"/>
</dbReference>
<dbReference type="SUPFAM" id="SSF52540">
    <property type="entry name" value="P-loop containing nucleoside triphosphate hydrolases"/>
    <property type="match status" value="1"/>
</dbReference>
<dbReference type="KEGG" id="ecas:ECBG_01141"/>
<dbReference type="PROSITE" id="PS51709">
    <property type="entry name" value="G_TRME"/>
    <property type="match status" value="1"/>
</dbReference>
<dbReference type="GO" id="GO:0030488">
    <property type="term" value="P:tRNA methylation"/>
    <property type="evidence" value="ECO:0007669"/>
    <property type="project" value="TreeGrafter"/>
</dbReference>
<feature type="binding site" evidence="10">
    <location>
        <position position="258"/>
    </location>
    <ligand>
        <name>K(+)</name>
        <dbReference type="ChEBI" id="CHEBI:29103"/>
    </ligand>
</feature>
<reference evidence="13 14" key="1">
    <citation type="submission" date="2009-02" db="EMBL/GenBank/DDBJ databases">
        <authorList>
            <consortium name="The Broad Institute Genome Sequencing Platform"/>
            <person name="Feldgarden M."/>
            <person name="Young S.K."/>
            <person name="Kodira C.D."/>
            <person name="Zeng Q."/>
            <person name="Koehrsen M."/>
            <person name="Alvarado L."/>
            <person name="Berlin A."/>
            <person name="Borenstein D."/>
            <person name="Chen Z."/>
            <person name="Engels R."/>
            <person name="Freedman E."/>
            <person name="Gellesch M."/>
            <person name="Goldberg J."/>
            <person name="Griggs A."/>
            <person name="Gujja S."/>
            <person name="Heiman D."/>
            <person name="Hepburn T."/>
            <person name="Howarth C."/>
            <person name="Jen D."/>
            <person name="Larson L."/>
            <person name="Lewis B."/>
            <person name="Mehta T."/>
            <person name="Park D."/>
            <person name="Pearson M."/>
            <person name="Roberts A."/>
            <person name="Saif S."/>
            <person name="Shea T."/>
            <person name="Shenoy N."/>
            <person name="Sisk P."/>
            <person name="Stolte C."/>
            <person name="Sykes S."/>
            <person name="Walk T."/>
            <person name="White J."/>
            <person name="Yandava C."/>
            <person name="Gilmore M."/>
            <person name="Manson J."/>
            <person name="Palmer K."/>
            <person name="Carniol K."/>
            <person name="Lander E."/>
            <person name="Nusbaum C."/>
            <person name="Galagan J."/>
            <person name="Birren B."/>
        </authorList>
    </citation>
    <scope>NUCLEOTIDE SEQUENCE [LARGE SCALE GENOMIC DNA]</scope>
    <source>
        <strain evidence="13 14">EC20</strain>
    </source>
</reference>
<feature type="binding site" evidence="10">
    <location>
        <position position="256"/>
    </location>
    <ligand>
        <name>K(+)</name>
        <dbReference type="ChEBI" id="CHEBI:29103"/>
    </ligand>
</feature>
<accession>C9A8R1</accession>
<comment type="subunit">
    <text evidence="10">Homodimer. Heterotetramer of two MnmE and two MnmG subunits.</text>
</comment>
<feature type="binding site" evidence="10">
    <location>
        <position position="465"/>
    </location>
    <ligand>
        <name>(6S)-5-formyl-5,6,7,8-tetrahydrofolate</name>
        <dbReference type="ChEBI" id="CHEBI:57457"/>
    </ligand>
</feature>
<proteinExistence type="inferred from homology"/>
<feature type="binding site" evidence="10">
    <location>
        <position position="262"/>
    </location>
    <ligand>
        <name>Mg(2+)</name>
        <dbReference type="ChEBI" id="CHEBI:18420"/>
    </ligand>
</feature>
<evidence type="ECO:0000313" key="14">
    <source>
        <dbReference type="Proteomes" id="UP000012675"/>
    </source>
</evidence>
<comment type="subcellular location">
    <subcellularLocation>
        <location evidence="10">Cytoplasm</location>
    </subcellularLocation>
</comment>
<evidence type="ECO:0000256" key="8">
    <source>
        <dbReference type="ARBA" id="ARBA00022958"/>
    </source>
</evidence>
<dbReference type="PANTHER" id="PTHR42714">
    <property type="entry name" value="TRNA MODIFICATION GTPASE GTPBP3"/>
    <property type="match status" value="1"/>
</dbReference>
<dbReference type="HOGENOM" id="CLU_019624_4_1_9"/>
<comment type="function">
    <text evidence="10">Exhibits a very high intrinsic GTPase hydrolysis rate. Involved in the addition of a carboxymethylaminomethyl (cmnm) group at the wobble position (U34) of certain tRNAs, forming tRNA-cmnm(5)s(2)U34.</text>
</comment>
<dbReference type="InterPro" id="IPR027417">
    <property type="entry name" value="P-loop_NTPase"/>
</dbReference>
<evidence type="ECO:0000256" key="1">
    <source>
        <dbReference type="ARBA" id="ARBA00011043"/>
    </source>
</evidence>
<feature type="binding site" evidence="10">
    <location>
        <position position="130"/>
    </location>
    <ligand>
        <name>(6S)-5-formyl-5,6,7,8-tetrahydrofolate</name>
        <dbReference type="ChEBI" id="CHEBI:57457"/>
    </ligand>
</feature>
<keyword evidence="6 10" id="KW-0378">Hydrolase</keyword>
<evidence type="ECO:0000313" key="13">
    <source>
        <dbReference type="EMBL" id="EEV38872.2"/>
    </source>
</evidence>
<feature type="binding site" evidence="10">
    <location>
        <begin position="281"/>
        <end position="284"/>
    </location>
    <ligand>
        <name>GTP</name>
        <dbReference type="ChEBI" id="CHEBI:37565"/>
    </ligand>
</feature>
<evidence type="ECO:0000256" key="2">
    <source>
        <dbReference type="ARBA" id="ARBA00022490"/>
    </source>
</evidence>
<keyword evidence="14" id="KW-1185">Reference proteome</keyword>
<dbReference type="InterPro" id="IPR018948">
    <property type="entry name" value="GTP-bd_TrmE_N"/>
</dbReference>
<dbReference type="InterPro" id="IPR027368">
    <property type="entry name" value="MnmE_dom2"/>
</dbReference>
<dbReference type="InterPro" id="IPR027266">
    <property type="entry name" value="TrmE/GcvT-like"/>
</dbReference>
<dbReference type="InterPro" id="IPR025867">
    <property type="entry name" value="MnmE_helical"/>
</dbReference>
<dbReference type="CDD" id="cd04164">
    <property type="entry name" value="trmE"/>
    <property type="match status" value="1"/>
</dbReference>
<evidence type="ECO:0000256" key="3">
    <source>
        <dbReference type="ARBA" id="ARBA00022694"/>
    </source>
</evidence>
<dbReference type="GO" id="GO:0003924">
    <property type="term" value="F:GTPase activity"/>
    <property type="evidence" value="ECO:0007669"/>
    <property type="project" value="UniProtKB-UniRule"/>
</dbReference>
<name>C9A8R1_ENTCA</name>
<dbReference type="InterPro" id="IPR031168">
    <property type="entry name" value="G_TrmE"/>
</dbReference>
<evidence type="ECO:0000259" key="12">
    <source>
        <dbReference type="PROSITE" id="PS51709"/>
    </source>
</evidence>
<evidence type="ECO:0000256" key="7">
    <source>
        <dbReference type="ARBA" id="ARBA00022842"/>
    </source>
</evidence>
<dbReference type="GO" id="GO:0042802">
    <property type="term" value="F:identical protein binding"/>
    <property type="evidence" value="ECO:0007669"/>
    <property type="project" value="UniProtKB-ARBA"/>
</dbReference>
<dbReference type="Pfam" id="PF10396">
    <property type="entry name" value="TrmE_N"/>
    <property type="match status" value="1"/>
</dbReference>
<feature type="binding site" evidence="10">
    <location>
        <begin position="237"/>
        <end position="242"/>
    </location>
    <ligand>
        <name>GTP</name>
        <dbReference type="ChEBI" id="CHEBI:37565"/>
    </ligand>
</feature>
<comment type="similarity">
    <text evidence="1 10 11">Belongs to the TRAFAC class TrmE-Era-EngA-EngB-Septin-like GTPase superfamily. TrmE GTPase family.</text>
</comment>
<dbReference type="Gene3D" id="1.20.120.430">
    <property type="entry name" value="tRNA modification GTPase MnmE domain 2"/>
    <property type="match status" value="1"/>
</dbReference>
<evidence type="ECO:0000256" key="9">
    <source>
        <dbReference type="ARBA" id="ARBA00023134"/>
    </source>
</evidence>
<feature type="domain" description="TrmE-type G" evidence="12">
    <location>
        <begin position="227"/>
        <end position="386"/>
    </location>
</feature>
<dbReference type="RefSeq" id="WP_015510643.1">
    <property type="nucleotide sequence ID" value="NC_020995.1"/>
</dbReference>
<keyword evidence="8 10" id="KW-0630">Potassium</keyword>
<keyword evidence="3 10" id="KW-0819">tRNA processing</keyword>
<evidence type="ECO:0000256" key="4">
    <source>
        <dbReference type="ARBA" id="ARBA00022723"/>
    </source>
</evidence>
<keyword evidence="9 10" id="KW-0342">GTP-binding</keyword>
<comment type="cofactor">
    <cofactor evidence="10">
        <name>K(+)</name>
        <dbReference type="ChEBI" id="CHEBI:29103"/>
    </cofactor>
    <text evidence="10">Binds 1 potassium ion per subunit.</text>
</comment>
<dbReference type="InterPro" id="IPR004520">
    <property type="entry name" value="GTPase_MnmE"/>
</dbReference>
<keyword evidence="7 10" id="KW-0460">Magnesium</keyword>
<dbReference type="EC" id="3.6.-.-" evidence="10"/>
<dbReference type="HAMAP" id="MF_00379">
    <property type="entry name" value="GTPase_MnmE"/>
    <property type="match status" value="1"/>
</dbReference>
<dbReference type="FunFam" id="3.40.50.300:FF:000494">
    <property type="entry name" value="tRNA modification GTPase MnmE"/>
    <property type="match status" value="1"/>
</dbReference>
<feature type="binding site" evidence="10">
    <location>
        <position position="27"/>
    </location>
    <ligand>
        <name>(6S)-5-formyl-5,6,7,8-tetrahydrofolate</name>
        <dbReference type="ChEBI" id="CHEBI:57457"/>
    </ligand>
</feature>
<dbReference type="GO" id="GO:0046872">
    <property type="term" value="F:metal ion binding"/>
    <property type="evidence" value="ECO:0007669"/>
    <property type="project" value="UniProtKB-KW"/>
</dbReference>
<evidence type="ECO:0000256" key="11">
    <source>
        <dbReference type="RuleBase" id="RU003313"/>
    </source>
</evidence>
<dbReference type="InterPro" id="IPR005225">
    <property type="entry name" value="Small_GTP-bd"/>
</dbReference>
<feature type="binding site" evidence="10">
    <location>
        <position position="261"/>
    </location>
    <ligand>
        <name>K(+)</name>
        <dbReference type="ChEBI" id="CHEBI:29103"/>
    </ligand>
</feature>
<dbReference type="Gene3D" id="3.30.1360.120">
    <property type="entry name" value="Probable tRNA modification gtpase trme, domain 1"/>
    <property type="match status" value="1"/>
</dbReference>
<organism evidence="13 14">
    <name type="scientific">Enterococcus casseliflavus EC20</name>
    <dbReference type="NCBI Taxonomy" id="565655"/>
    <lineage>
        <taxon>Bacteria</taxon>
        <taxon>Bacillati</taxon>
        <taxon>Bacillota</taxon>
        <taxon>Bacilli</taxon>
        <taxon>Lactobacillales</taxon>
        <taxon>Enterococcaceae</taxon>
        <taxon>Enterococcus</taxon>
    </lineage>
</organism>
<evidence type="ECO:0000256" key="10">
    <source>
        <dbReference type="HAMAP-Rule" id="MF_00379"/>
    </source>
</evidence>
<evidence type="ECO:0000256" key="6">
    <source>
        <dbReference type="ARBA" id="ARBA00022801"/>
    </source>
</evidence>
<dbReference type="AlphaFoldDB" id="C9A8R1"/>
<dbReference type="Pfam" id="PF12631">
    <property type="entry name" value="MnmE_helical"/>
    <property type="match status" value="1"/>
</dbReference>
<sequence length="465" mass="51137">MANITQEFDTIAAISTPPGEGAISIVRLSGEKAIAIADRIFQAGTKTLAQVPSHTIHYGHIVDPEENRLMDEVMLSVMKKPRTFTREDVVEINCHGGIVVVNQLLQLVLRQGARLAEPGEFTKRAFLNGRVDLSQAEAVMDLIRAKTDKAMNLAVNQLDGNLSHLIRTLRQEILETLAQVEVNIDYPEYDDVEELTTRLLLEKATMVKGQIQALLATAQQGKILREGLSTAIIGRPNVGKSSLLNHLLREEKAIVTDIAGTTRDVIEEYVNVRGVPLKLIDTAGIRETEDVVEKIGVERSRKALAEAELILLVLNQSEGLTQEDKQLLELTAGSRRIILLNKTDLEPKLAPAELAQYAADEPIFSVSVLTSEGLDQLEQAIADLFFGGKTTDKDASYLSNTRHIALLENAVQSLSEVIQGIEAGMPVDLVQIDMTRCWDYLGEVVGDSVQDELITQLFSQFCLGK</sequence>
<keyword evidence="2 10" id="KW-0963">Cytoplasm</keyword>
<dbReference type="PANTHER" id="PTHR42714:SF2">
    <property type="entry name" value="TRNA MODIFICATION GTPASE GTPBP3, MITOCHONDRIAL"/>
    <property type="match status" value="1"/>
</dbReference>
<dbReference type="FunFam" id="3.30.1360.120:FF:000003">
    <property type="entry name" value="tRNA modification GTPase MnmE"/>
    <property type="match status" value="1"/>
</dbReference>
<keyword evidence="5 10" id="KW-0547">Nucleotide-binding</keyword>
<feature type="binding site" evidence="10">
    <location>
        <position position="241"/>
    </location>
    <ligand>
        <name>Mg(2+)</name>
        <dbReference type="ChEBI" id="CHEBI:18420"/>
    </ligand>
</feature>
<protein>
    <recommendedName>
        <fullName evidence="10">tRNA modification GTPase MnmE</fullName>
        <ecNumber evidence="10">3.6.-.-</ecNumber>
    </recommendedName>
</protein>
<dbReference type="CDD" id="cd14858">
    <property type="entry name" value="TrmE_N"/>
    <property type="match status" value="1"/>
</dbReference>
<dbReference type="GO" id="GO:0005829">
    <property type="term" value="C:cytosol"/>
    <property type="evidence" value="ECO:0007669"/>
    <property type="project" value="TreeGrafter"/>
</dbReference>
<gene>
    <name evidence="10" type="primary">mnmE</name>
    <name evidence="10" type="synonym">trmE</name>
    <name evidence="13" type="ORF">ECBG_01141</name>
</gene>
<dbReference type="GO" id="GO:0002098">
    <property type="term" value="P:tRNA wobble uridine modification"/>
    <property type="evidence" value="ECO:0007669"/>
    <property type="project" value="TreeGrafter"/>
</dbReference>
<feature type="binding site" evidence="10">
    <location>
        <position position="237"/>
    </location>
    <ligand>
        <name>K(+)</name>
        <dbReference type="ChEBI" id="CHEBI:29103"/>
    </ligand>
</feature>
<evidence type="ECO:0000256" key="5">
    <source>
        <dbReference type="ARBA" id="ARBA00022741"/>
    </source>
</evidence>
<dbReference type="Gene3D" id="3.40.50.300">
    <property type="entry name" value="P-loop containing nucleotide triphosphate hydrolases"/>
    <property type="match status" value="1"/>
</dbReference>